<dbReference type="EMBL" id="CAJGYO010000007">
    <property type="protein sequence ID" value="CAD6245041.1"/>
    <property type="molecule type" value="Genomic_DNA"/>
</dbReference>
<dbReference type="OrthoDB" id="342730at2759"/>
<keyword evidence="2" id="KW-0732">Signal</keyword>
<feature type="chain" id="PRO_5032393590" description="NHL domain-containing protein" evidence="2">
    <location>
        <begin position="27"/>
        <end position="388"/>
    </location>
</feature>
<dbReference type="InterPro" id="IPR011042">
    <property type="entry name" value="6-blade_b-propeller_TolB-like"/>
</dbReference>
<dbReference type="PANTHER" id="PTHR13833:SF71">
    <property type="entry name" value="NHL DOMAIN-CONTAINING PROTEIN"/>
    <property type="match status" value="1"/>
</dbReference>
<keyword evidence="4" id="KW-1185">Reference proteome</keyword>
<keyword evidence="1" id="KW-0812">Transmembrane</keyword>
<evidence type="ECO:0008006" key="5">
    <source>
        <dbReference type="Google" id="ProtNLM"/>
    </source>
</evidence>
<feature type="signal peptide" evidence="2">
    <location>
        <begin position="1"/>
        <end position="26"/>
    </location>
</feature>
<evidence type="ECO:0000313" key="3">
    <source>
        <dbReference type="EMBL" id="CAD6245041.1"/>
    </source>
</evidence>
<reference evidence="3" key="1">
    <citation type="submission" date="2020-10" db="EMBL/GenBank/DDBJ databases">
        <authorList>
            <person name="Han B."/>
            <person name="Lu T."/>
            <person name="Zhao Q."/>
            <person name="Huang X."/>
            <person name="Zhao Y."/>
        </authorList>
    </citation>
    <scope>NUCLEOTIDE SEQUENCE</scope>
</reference>
<keyword evidence="1" id="KW-1133">Transmembrane helix</keyword>
<evidence type="ECO:0000256" key="1">
    <source>
        <dbReference type="SAM" id="Phobius"/>
    </source>
</evidence>
<organism evidence="3 4">
    <name type="scientific">Miscanthus lutarioriparius</name>
    <dbReference type="NCBI Taxonomy" id="422564"/>
    <lineage>
        <taxon>Eukaryota</taxon>
        <taxon>Viridiplantae</taxon>
        <taxon>Streptophyta</taxon>
        <taxon>Embryophyta</taxon>
        <taxon>Tracheophyta</taxon>
        <taxon>Spermatophyta</taxon>
        <taxon>Magnoliopsida</taxon>
        <taxon>Liliopsida</taxon>
        <taxon>Poales</taxon>
        <taxon>Poaceae</taxon>
        <taxon>PACMAD clade</taxon>
        <taxon>Panicoideae</taxon>
        <taxon>Andropogonodae</taxon>
        <taxon>Andropogoneae</taxon>
        <taxon>Saccharinae</taxon>
        <taxon>Miscanthus</taxon>
    </lineage>
</organism>
<feature type="transmembrane region" description="Helical" evidence="1">
    <location>
        <begin position="209"/>
        <end position="227"/>
    </location>
</feature>
<gene>
    <name evidence="3" type="ORF">NCGR_LOCUS29505</name>
</gene>
<accession>A0A811PRM6</accession>
<dbReference type="Proteomes" id="UP000604825">
    <property type="component" value="Unassembled WGS sequence"/>
</dbReference>
<evidence type="ECO:0000256" key="2">
    <source>
        <dbReference type="SAM" id="SignalP"/>
    </source>
</evidence>
<sequence>MASSPLHLFLLLPLRLLFLLPLLAAAKPVLENGYTVTTFADLNPLPASGPYPYAILPRLHAGDLLLLDSAGSALYTLSLSSSPGEPRRLARGKRGSGFDDGDAAFDRPRSVAVDAVDNVYVADQRHGAVRKVAPSGYTTTIAGGLSSGHGRRDGLAQNATFSADFELVYVPKICALLVADRGNRMVRQINLKPEDCAHEKQSGLGTTSVSVIAILCALLGTIIGFLVRHFYPVNEVSINHFFSRMQKQFLRTQGKATLISFCDIKSAVASSMGYTLLLRLIRLGRGYLAMVFPSVSKAPLPPTGQLGDLISFAGDAGDKEGSGNANSQEGKVPSYEGDLMGLLYIPPGSVKKIDHMIETNLSGFSSRVNRRRLTVSGCSVSRRVHGDK</sequence>
<name>A0A811PRM6_9POAL</name>
<proteinExistence type="predicted"/>
<dbReference type="AlphaFoldDB" id="A0A811PRM6"/>
<protein>
    <recommendedName>
        <fullName evidence="5">NHL domain-containing protein</fullName>
    </recommendedName>
</protein>
<dbReference type="SUPFAM" id="SSF101898">
    <property type="entry name" value="NHL repeat"/>
    <property type="match status" value="1"/>
</dbReference>
<keyword evidence="1" id="KW-0472">Membrane</keyword>
<dbReference type="Gene3D" id="2.120.10.30">
    <property type="entry name" value="TolB, C-terminal domain"/>
    <property type="match status" value="1"/>
</dbReference>
<dbReference type="PANTHER" id="PTHR13833">
    <property type="match status" value="1"/>
</dbReference>
<comment type="caution">
    <text evidence="3">The sequence shown here is derived from an EMBL/GenBank/DDBJ whole genome shotgun (WGS) entry which is preliminary data.</text>
</comment>
<evidence type="ECO:0000313" key="4">
    <source>
        <dbReference type="Proteomes" id="UP000604825"/>
    </source>
</evidence>